<organism evidence="2 3">
    <name type="scientific">Dissophora globulifera</name>
    <dbReference type="NCBI Taxonomy" id="979702"/>
    <lineage>
        <taxon>Eukaryota</taxon>
        <taxon>Fungi</taxon>
        <taxon>Fungi incertae sedis</taxon>
        <taxon>Mucoromycota</taxon>
        <taxon>Mortierellomycotina</taxon>
        <taxon>Mortierellomycetes</taxon>
        <taxon>Mortierellales</taxon>
        <taxon>Mortierellaceae</taxon>
        <taxon>Dissophora</taxon>
    </lineage>
</organism>
<dbReference type="Proteomes" id="UP000738325">
    <property type="component" value="Unassembled WGS sequence"/>
</dbReference>
<name>A0A9P6R6U3_9FUNG</name>
<feature type="region of interest" description="Disordered" evidence="1">
    <location>
        <begin position="200"/>
        <end position="226"/>
    </location>
</feature>
<reference evidence="2" key="1">
    <citation type="journal article" date="2020" name="Fungal Divers.">
        <title>Resolving the Mortierellaceae phylogeny through synthesis of multi-gene phylogenetics and phylogenomics.</title>
        <authorList>
            <person name="Vandepol N."/>
            <person name="Liber J."/>
            <person name="Desiro A."/>
            <person name="Na H."/>
            <person name="Kennedy M."/>
            <person name="Barry K."/>
            <person name="Grigoriev I.V."/>
            <person name="Miller A.N."/>
            <person name="O'Donnell K."/>
            <person name="Stajich J.E."/>
            <person name="Bonito G."/>
        </authorList>
    </citation>
    <scope>NUCLEOTIDE SEQUENCE</scope>
    <source>
        <strain evidence="2">REB-010B</strain>
    </source>
</reference>
<feature type="non-terminal residue" evidence="2">
    <location>
        <position position="379"/>
    </location>
</feature>
<dbReference type="AlphaFoldDB" id="A0A9P6R6U3"/>
<evidence type="ECO:0000256" key="1">
    <source>
        <dbReference type="SAM" id="MobiDB-lite"/>
    </source>
</evidence>
<feature type="region of interest" description="Disordered" evidence="1">
    <location>
        <begin position="278"/>
        <end position="310"/>
    </location>
</feature>
<sequence>MTYRPADDDALEDAPPPYEATAPSTSTAVSQHPLTAPAQQHQQYPLLNPSAYQHTSYAHQNDGTTAGPTVYPTENYPPMATQSVAITAPPTAIYTPYPAMTESVASVNNAAPASTPGPNNPQLYPEMPSESAGSSYPVPFSAPPVGHLPQHRPSAPWALLDEPEIPTPAASTPPQSTEYVDEKRTQDYGVSGDLIDLETGWNSSSSVRESSSSPTPTTMANAPAPSATFTPLGAPGLVTMYKCARCGATLESETAVCKRIHALPLSLTEKQIRNATGIDLEERKRSQRPSGIGGSVQETSDGNRASYEGGAYSPAYPVPGSLTTARVVTAANNYGTNDTYLRRTMSVQTPVTALKKLWRDTKKEISHQTSGRYTGPHEL</sequence>
<feature type="compositionally biased region" description="Low complexity" evidence="1">
    <location>
        <begin position="203"/>
        <end position="226"/>
    </location>
</feature>
<proteinExistence type="predicted"/>
<feature type="region of interest" description="Disordered" evidence="1">
    <location>
        <begin position="1"/>
        <end position="73"/>
    </location>
</feature>
<evidence type="ECO:0000313" key="3">
    <source>
        <dbReference type="Proteomes" id="UP000738325"/>
    </source>
</evidence>
<protein>
    <submittedName>
        <fullName evidence="2">Uncharacterized protein</fullName>
    </submittedName>
</protein>
<feature type="region of interest" description="Disordered" evidence="1">
    <location>
        <begin position="360"/>
        <end position="379"/>
    </location>
</feature>
<feature type="region of interest" description="Disordered" evidence="1">
    <location>
        <begin position="110"/>
        <end position="135"/>
    </location>
</feature>
<evidence type="ECO:0000313" key="2">
    <source>
        <dbReference type="EMBL" id="KAG0312487.1"/>
    </source>
</evidence>
<dbReference type="OrthoDB" id="2449560at2759"/>
<keyword evidence="3" id="KW-1185">Reference proteome</keyword>
<dbReference type="EMBL" id="JAAAIP010000805">
    <property type="protein sequence ID" value="KAG0312487.1"/>
    <property type="molecule type" value="Genomic_DNA"/>
</dbReference>
<accession>A0A9P6R6U3</accession>
<comment type="caution">
    <text evidence="2">The sequence shown here is derived from an EMBL/GenBank/DDBJ whole genome shotgun (WGS) entry which is preliminary data.</text>
</comment>
<feature type="compositionally biased region" description="Polar residues" evidence="1">
    <location>
        <begin position="22"/>
        <end position="67"/>
    </location>
</feature>
<gene>
    <name evidence="2" type="ORF">BGZ99_009476</name>
</gene>